<feature type="compositionally biased region" description="Polar residues" evidence="1">
    <location>
        <begin position="1"/>
        <end position="10"/>
    </location>
</feature>
<reference evidence="3" key="2">
    <citation type="submission" date="2013-07" db="EMBL/GenBank/DDBJ databases">
        <authorList>
            <consortium name="The Broad Institute Genome Sequencing Platform"/>
            <person name="Cuomo C."/>
            <person name="Litvintseva A."/>
            <person name="Chen Y."/>
            <person name="Heitman J."/>
            <person name="Sun S."/>
            <person name="Springer D."/>
            <person name="Dromer F."/>
            <person name="Young S.K."/>
            <person name="Zeng Q."/>
            <person name="Gargeya S."/>
            <person name="Fitzgerald M."/>
            <person name="Abouelleil A."/>
            <person name="Alvarado L."/>
            <person name="Berlin A.M."/>
            <person name="Chapman S.B."/>
            <person name="Dewar J."/>
            <person name="Goldberg J."/>
            <person name="Griggs A."/>
            <person name="Gujja S."/>
            <person name="Hansen M."/>
            <person name="Howarth C."/>
            <person name="Imamovic A."/>
            <person name="Larimer J."/>
            <person name="McCowan C."/>
            <person name="Murphy C."/>
            <person name="Pearson M."/>
            <person name="Priest M."/>
            <person name="Roberts A."/>
            <person name="Saif S."/>
            <person name="Shea T."/>
            <person name="Sykes S."/>
            <person name="Wortman J."/>
            <person name="Nusbaum C."/>
            <person name="Birren B."/>
        </authorList>
    </citation>
    <scope>NUCLEOTIDE SEQUENCE</scope>
    <source>
        <strain evidence="3">CBS 10117</strain>
    </source>
</reference>
<feature type="region of interest" description="Disordered" evidence="1">
    <location>
        <begin position="57"/>
        <end position="105"/>
    </location>
</feature>
<feature type="compositionally biased region" description="Basic and acidic residues" evidence="1">
    <location>
        <begin position="134"/>
        <end position="151"/>
    </location>
</feature>
<dbReference type="EMBL" id="KI894027">
    <property type="protein sequence ID" value="OBR89591.1"/>
    <property type="molecule type" value="Genomic_DNA"/>
</dbReference>
<proteinExistence type="predicted"/>
<keyword evidence="4" id="KW-1185">Reference proteome</keyword>
<feature type="region of interest" description="Disordered" evidence="1">
    <location>
        <begin position="1"/>
        <end position="21"/>
    </location>
</feature>
<dbReference type="EMBL" id="CP144530">
    <property type="protein sequence ID" value="WWC58866.1"/>
    <property type="molecule type" value="Genomic_DNA"/>
</dbReference>
<evidence type="ECO:0000313" key="4">
    <source>
        <dbReference type="Proteomes" id="UP000078595"/>
    </source>
</evidence>
<gene>
    <name evidence="2" type="ORF">I303_01420</name>
    <name evidence="3" type="ORF">I303_101411</name>
</gene>
<sequence>MSNWNHSKPTLASPGEPINELSTLDKTSSYVARSVARLLVDLGEWLGKYDKSRSVTLKANSGSASSIGSEGESKHSEESPTALRFRSDNGPVIDNDAVSPGTGESLPFDIYSMRKNLEMLTPRQGPRSVDGDAFDGKTVDEGQSSERTDEMSKFESGLIGHIVRRDEWGIAFLDSQGEPVLELADVCHDVIAIVELTCHSNTASKDLSRIVMKDMHFPMNDNYYRLSLTICDSYIIEGYMATKVYNGVSGIGSVLGIAQKSTLK</sequence>
<feature type="compositionally biased region" description="Low complexity" evidence="1">
    <location>
        <begin position="61"/>
        <end position="70"/>
    </location>
</feature>
<dbReference type="RefSeq" id="XP_018267433.1">
    <property type="nucleotide sequence ID" value="XM_018404779.1"/>
</dbReference>
<name>A0A1A6AHS1_9TREE</name>
<reference evidence="3" key="3">
    <citation type="submission" date="2024-02" db="EMBL/GenBank/DDBJ databases">
        <title>Comparative genomics of Cryptococcus and Kwoniella reveals pathogenesis evolution and contrasting modes of karyotype evolution via chromosome fusion or intercentromeric recombination.</title>
        <authorList>
            <person name="Coelho M.A."/>
            <person name="David-Palma M."/>
            <person name="Shea T."/>
            <person name="Bowers K."/>
            <person name="McGinley-Smith S."/>
            <person name="Mohammad A.W."/>
            <person name="Gnirke A."/>
            <person name="Yurkov A.M."/>
            <person name="Nowrousian M."/>
            <person name="Sun S."/>
            <person name="Cuomo C.A."/>
            <person name="Heitman J."/>
        </authorList>
    </citation>
    <scope>NUCLEOTIDE SEQUENCE</scope>
    <source>
        <strain evidence="3">CBS 10117</strain>
    </source>
</reference>
<reference evidence="2" key="1">
    <citation type="submission" date="2013-07" db="EMBL/GenBank/DDBJ databases">
        <title>The Genome Sequence of Cryptococcus dejecticola CBS10117.</title>
        <authorList>
            <consortium name="The Broad Institute Genome Sequencing Platform"/>
            <person name="Cuomo C."/>
            <person name="Litvintseva A."/>
            <person name="Chen Y."/>
            <person name="Heitman J."/>
            <person name="Sun S."/>
            <person name="Springer D."/>
            <person name="Dromer F."/>
            <person name="Young S.K."/>
            <person name="Zeng Q."/>
            <person name="Gargeya S."/>
            <person name="Fitzgerald M."/>
            <person name="Abouelleil A."/>
            <person name="Alvarado L."/>
            <person name="Berlin A.M."/>
            <person name="Chapman S.B."/>
            <person name="Dewar J."/>
            <person name="Goldberg J."/>
            <person name="Griggs A."/>
            <person name="Gujja S."/>
            <person name="Hansen M."/>
            <person name="Howarth C."/>
            <person name="Imamovic A."/>
            <person name="Larimer J."/>
            <person name="McCowan C."/>
            <person name="Murphy C."/>
            <person name="Pearson M."/>
            <person name="Priest M."/>
            <person name="Roberts A."/>
            <person name="Saif S."/>
            <person name="Shea T."/>
            <person name="Sykes S."/>
            <person name="Wortman J."/>
            <person name="Nusbaum C."/>
            <person name="Birren B."/>
        </authorList>
    </citation>
    <scope>NUCLEOTIDE SEQUENCE [LARGE SCALE GENOMIC DNA]</scope>
    <source>
        <strain evidence="2">CBS 10117</strain>
    </source>
</reference>
<dbReference type="VEuPathDB" id="FungiDB:I303_01420"/>
<accession>A0A1A6AHS1</accession>
<evidence type="ECO:0000313" key="3">
    <source>
        <dbReference type="EMBL" id="WWC58866.1"/>
    </source>
</evidence>
<dbReference type="Proteomes" id="UP000078595">
    <property type="component" value="Chromosome 1"/>
</dbReference>
<dbReference type="AlphaFoldDB" id="A0A1A6AHS1"/>
<feature type="region of interest" description="Disordered" evidence="1">
    <location>
        <begin position="122"/>
        <end position="151"/>
    </location>
</feature>
<organism evidence="2">
    <name type="scientific">Kwoniella dejecticola CBS 10117</name>
    <dbReference type="NCBI Taxonomy" id="1296121"/>
    <lineage>
        <taxon>Eukaryota</taxon>
        <taxon>Fungi</taxon>
        <taxon>Dikarya</taxon>
        <taxon>Basidiomycota</taxon>
        <taxon>Agaricomycotina</taxon>
        <taxon>Tremellomycetes</taxon>
        <taxon>Tremellales</taxon>
        <taxon>Cryptococcaceae</taxon>
        <taxon>Kwoniella</taxon>
    </lineage>
</organism>
<protein>
    <submittedName>
        <fullName evidence="2">Uncharacterized protein</fullName>
    </submittedName>
</protein>
<dbReference type="KEGG" id="kdj:28965119"/>
<dbReference type="GeneID" id="28965119"/>
<evidence type="ECO:0000256" key="1">
    <source>
        <dbReference type="SAM" id="MobiDB-lite"/>
    </source>
</evidence>
<evidence type="ECO:0000313" key="2">
    <source>
        <dbReference type="EMBL" id="OBR89591.1"/>
    </source>
</evidence>